<proteinExistence type="inferred from homology"/>
<dbReference type="KEGG" id="tne:Tneu_1987"/>
<evidence type="ECO:0000256" key="1">
    <source>
        <dbReference type="ARBA" id="ARBA00004496"/>
    </source>
</evidence>
<feature type="binding site" evidence="9">
    <location>
        <position position="213"/>
    </location>
    <ligand>
        <name>L-aspartate</name>
        <dbReference type="ChEBI" id="CHEBI:29991"/>
    </ligand>
</feature>
<dbReference type="GO" id="GO:0006422">
    <property type="term" value="P:aspartyl-tRNA aminoacylation"/>
    <property type="evidence" value="ECO:0007669"/>
    <property type="project" value="UniProtKB-UniRule"/>
</dbReference>
<dbReference type="Pfam" id="PF01336">
    <property type="entry name" value="tRNA_anti-codon"/>
    <property type="match status" value="1"/>
</dbReference>
<keyword evidence="3 9" id="KW-0963">Cytoplasm</keyword>
<dbReference type="NCBIfam" id="NF003483">
    <property type="entry name" value="PRK05159.1"/>
    <property type="match status" value="1"/>
</dbReference>
<feature type="binding site" evidence="9">
    <location>
        <position position="352"/>
    </location>
    <ligand>
        <name>Mg(2+)</name>
        <dbReference type="ChEBI" id="CHEBI:18420"/>
        <label>2</label>
    </ligand>
</feature>
<dbReference type="Pfam" id="PF00152">
    <property type="entry name" value="tRNA-synt_2"/>
    <property type="match status" value="1"/>
</dbReference>
<reference evidence="11" key="1">
    <citation type="submission" date="2008-03" db="EMBL/GenBank/DDBJ databases">
        <title>Complete sequence of Thermoproteus neutrophilus V24Sta.</title>
        <authorList>
            <consortium name="US DOE Joint Genome Institute"/>
            <person name="Copeland A."/>
            <person name="Lucas S."/>
            <person name="Lapidus A."/>
            <person name="Glavina del Rio T."/>
            <person name="Dalin E."/>
            <person name="Tice H."/>
            <person name="Bruce D."/>
            <person name="Goodwin L."/>
            <person name="Pitluck S."/>
            <person name="Sims D."/>
            <person name="Brettin T."/>
            <person name="Detter J.C."/>
            <person name="Han C."/>
            <person name="Kuske C.R."/>
            <person name="Schmutz J."/>
            <person name="Larimer F."/>
            <person name="Land M."/>
            <person name="Hauser L."/>
            <person name="Kyrpides N."/>
            <person name="Mikhailova N."/>
            <person name="Biddle J.F."/>
            <person name="Zhang Z."/>
            <person name="Fitz-Gibbon S.T."/>
            <person name="Lowe T.M."/>
            <person name="Saltikov C."/>
            <person name="House C.H."/>
            <person name="Richardson P."/>
        </authorList>
    </citation>
    <scope>NUCLEOTIDE SEQUENCE [LARGE SCALE GENOMIC DNA]</scope>
    <source>
        <strain evidence="11">V24Sta</strain>
    </source>
</reference>
<protein>
    <recommendedName>
        <fullName evidence="9">Aspartate--tRNA(Asp) ligase</fullName>
        <ecNumber evidence="9">6.1.1.12</ecNumber>
    </recommendedName>
    <alternativeName>
        <fullName evidence="9">Aspartyl-tRNA synthetase</fullName>
        <shortName evidence="9">AspRS</shortName>
    </alternativeName>
    <alternativeName>
        <fullName evidence="9">Discriminating aspartyl-tRNA synthetase</fullName>
        <shortName evidence="9">D-AspRS</shortName>
    </alternativeName>
</protein>
<name>B1YC48_PYRNV</name>
<dbReference type="GO" id="GO:0005829">
    <property type="term" value="C:cytosol"/>
    <property type="evidence" value="ECO:0007669"/>
    <property type="project" value="TreeGrafter"/>
</dbReference>
<dbReference type="FunFam" id="3.30.930.10:FF:000038">
    <property type="entry name" value="Aspartate--tRNA ligase"/>
    <property type="match status" value="1"/>
</dbReference>
<dbReference type="PANTHER" id="PTHR43450">
    <property type="entry name" value="ASPARTYL-TRNA SYNTHETASE"/>
    <property type="match status" value="1"/>
</dbReference>
<dbReference type="SUPFAM" id="SSF50249">
    <property type="entry name" value="Nucleic acid-binding proteins"/>
    <property type="match status" value="1"/>
</dbReference>
<dbReference type="InterPro" id="IPR006195">
    <property type="entry name" value="aa-tRNA-synth_II"/>
</dbReference>
<feature type="binding site" evidence="9">
    <location>
        <position position="352"/>
    </location>
    <ligand>
        <name>ATP</name>
        <dbReference type="ChEBI" id="CHEBI:30616"/>
    </ligand>
</feature>
<evidence type="ECO:0000256" key="4">
    <source>
        <dbReference type="ARBA" id="ARBA00022598"/>
    </source>
</evidence>
<keyword evidence="5 9" id="KW-0547">Nucleotide-binding</keyword>
<dbReference type="NCBIfam" id="TIGR00458">
    <property type="entry name" value="aspS_nondisc"/>
    <property type="match status" value="1"/>
</dbReference>
<comment type="catalytic activity">
    <reaction evidence="9">
        <text>tRNA(Asp) + L-aspartate + ATP = L-aspartyl-tRNA(Asp) + AMP + diphosphate</text>
        <dbReference type="Rhea" id="RHEA:19649"/>
        <dbReference type="Rhea" id="RHEA-COMP:9660"/>
        <dbReference type="Rhea" id="RHEA-COMP:9678"/>
        <dbReference type="ChEBI" id="CHEBI:29991"/>
        <dbReference type="ChEBI" id="CHEBI:30616"/>
        <dbReference type="ChEBI" id="CHEBI:33019"/>
        <dbReference type="ChEBI" id="CHEBI:78442"/>
        <dbReference type="ChEBI" id="CHEBI:78516"/>
        <dbReference type="ChEBI" id="CHEBI:456215"/>
        <dbReference type="EC" id="6.1.1.12"/>
    </reaction>
</comment>
<dbReference type="Gene3D" id="2.40.50.140">
    <property type="entry name" value="Nucleic acid-binding proteins"/>
    <property type="match status" value="1"/>
</dbReference>
<evidence type="ECO:0000256" key="6">
    <source>
        <dbReference type="ARBA" id="ARBA00022840"/>
    </source>
</evidence>
<dbReference type="AlphaFoldDB" id="B1YC48"/>
<dbReference type="CDD" id="cd04316">
    <property type="entry name" value="ND_PkAspRS_like_N"/>
    <property type="match status" value="1"/>
</dbReference>
<dbReference type="HOGENOM" id="CLU_004553_2_1_2"/>
<keyword evidence="9" id="KW-0479">Metal-binding</keyword>
<dbReference type="STRING" id="444157.Tneu_1987"/>
<dbReference type="EC" id="6.1.1.12" evidence="9"/>
<dbReference type="GO" id="GO:0003723">
    <property type="term" value="F:RNA binding"/>
    <property type="evidence" value="ECO:0007669"/>
    <property type="project" value="TreeGrafter"/>
</dbReference>
<evidence type="ECO:0000259" key="10">
    <source>
        <dbReference type="PROSITE" id="PS50862"/>
    </source>
</evidence>
<feature type="site" description="Important for tRNA discrimination" evidence="9">
    <location>
        <position position="87"/>
    </location>
</feature>
<evidence type="ECO:0000256" key="3">
    <source>
        <dbReference type="ARBA" id="ARBA00022490"/>
    </source>
</evidence>
<dbReference type="RefSeq" id="WP_012351321.1">
    <property type="nucleotide sequence ID" value="NC_010525.1"/>
</dbReference>
<sequence>MYPRKTHWTSEITPELHGKEVVLGGWVWELRDLGKVKFIVLRDREGFVQLTLKAGKTPEQVLKLFSELNREDVIVVRGVVEASKIAKRGVEVFPTDLWVLNKAKPLPLDIWSDTPDLATRLRWRSVDLKRPRNLAVFTLSSEVLKEIRQVLYGERFVEVFTPKIIVTSTEGGAELFPVLYFERVAYLSQSPQLYKEQLTASLERVFEIGPAYRAEKHNTDYHLNEFISVDAEAAFMSYQDVMDVLEKITRRVFTAVSKHEAKLKEVGITPIASEISEVPRVDYDEAVDRLSGMGYAVRWGDDLNVEMQRALMKHYGPAYFIVNYPASLRPFYTKRREGDKSESYDLIINGIEVASGATRIHRRDELEEEMRKRGLDPKLFESHLAVFDYGMPPHAGFGLGFNRLITAVLNLDNVRHAVLYPRDRYRVEP</sequence>
<dbReference type="InterPro" id="IPR012340">
    <property type="entry name" value="NA-bd_OB-fold"/>
</dbReference>
<dbReference type="OrthoDB" id="5908at2157"/>
<dbReference type="GeneID" id="6164744"/>
<evidence type="ECO:0000256" key="7">
    <source>
        <dbReference type="ARBA" id="ARBA00022917"/>
    </source>
</evidence>
<comment type="cofactor">
    <cofactor evidence="9">
        <name>Mg(2+)</name>
        <dbReference type="ChEBI" id="CHEBI:18420"/>
    </cofactor>
    <text evidence="9">Binds 3 Mg(2+) cations per subunit. The strongest magnesium site (Mg1) is bound to the beta- and gamma-phosphates of ATP and four water molecules complete its coordination sphere.</text>
</comment>
<feature type="binding site" evidence="9">
    <location>
        <position position="355"/>
    </location>
    <ligand>
        <name>L-aspartate</name>
        <dbReference type="ChEBI" id="CHEBI:29991"/>
    </ligand>
</feature>
<keyword evidence="6 9" id="KW-0067">ATP-binding</keyword>
<keyword evidence="8 9" id="KW-0030">Aminoacyl-tRNA synthetase</keyword>
<evidence type="ECO:0000256" key="9">
    <source>
        <dbReference type="HAMAP-Rule" id="MF_02075"/>
    </source>
</evidence>
<dbReference type="GO" id="GO:0004815">
    <property type="term" value="F:aspartate-tRNA ligase activity"/>
    <property type="evidence" value="ECO:0007669"/>
    <property type="project" value="UniProtKB-UniRule"/>
</dbReference>
<dbReference type="InterPro" id="IPR004365">
    <property type="entry name" value="NA-bd_OB_tRNA"/>
</dbReference>
<feature type="binding site" evidence="9">
    <location>
        <position position="359"/>
    </location>
    <ligand>
        <name>L-aspartate</name>
        <dbReference type="ChEBI" id="CHEBI:29991"/>
    </ligand>
</feature>
<dbReference type="PRINTS" id="PR01042">
    <property type="entry name" value="TRNASYNTHASP"/>
</dbReference>
<dbReference type="HAMAP" id="MF_02075">
    <property type="entry name" value="Asp_tRNA_synth_type2"/>
    <property type="match status" value="1"/>
</dbReference>
<keyword evidence="4 9" id="KW-0436">Ligase</keyword>
<feature type="binding site" evidence="9">
    <location>
        <position position="355"/>
    </location>
    <ligand>
        <name>Mg(2+)</name>
        <dbReference type="ChEBI" id="CHEBI:18420"/>
        <label>2</label>
    </ligand>
</feature>
<gene>
    <name evidence="9" type="primary">aspS</name>
    <name evidence="11" type="ordered locus">Tneu_1987</name>
</gene>
<comment type="subcellular location">
    <subcellularLocation>
        <location evidence="1 9">Cytoplasm</location>
    </subcellularLocation>
</comment>
<dbReference type="InterPro" id="IPR045864">
    <property type="entry name" value="aa-tRNA-synth_II/BPL/LPL"/>
</dbReference>
<dbReference type="InterPro" id="IPR004364">
    <property type="entry name" value="Aa-tRNA-synt_II"/>
</dbReference>
<dbReference type="GO" id="GO:0017101">
    <property type="term" value="C:aminoacyl-tRNA synthetase multienzyme complex"/>
    <property type="evidence" value="ECO:0007669"/>
    <property type="project" value="TreeGrafter"/>
</dbReference>
<keyword evidence="7 9" id="KW-0648">Protein biosynthesis</keyword>
<feature type="domain" description="Aminoacyl-transfer RNA synthetases class-II family profile" evidence="10">
    <location>
        <begin position="137"/>
        <end position="429"/>
    </location>
</feature>
<dbReference type="PANTHER" id="PTHR43450:SF1">
    <property type="entry name" value="ASPARTATE--TRNA LIGASE, CYTOPLASMIC"/>
    <property type="match status" value="1"/>
</dbReference>
<feature type="binding site" evidence="9">
    <location>
        <begin position="400"/>
        <end position="403"/>
    </location>
    <ligand>
        <name>ATP</name>
        <dbReference type="ChEBI" id="CHEBI:30616"/>
    </ligand>
</feature>
<dbReference type="eggNOG" id="arCOG00406">
    <property type="taxonomic scope" value="Archaea"/>
</dbReference>
<comment type="caution">
    <text evidence="9">Lacks conserved residue(s) required for the propagation of feature annotation.</text>
</comment>
<comment type="subunit">
    <text evidence="9">Homodimer.</text>
</comment>
<evidence type="ECO:0000256" key="8">
    <source>
        <dbReference type="ARBA" id="ARBA00023146"/>
    </source>
</evidence>
<dbReference type="CDD" id="cd00776">
    <property type="entry name" value="AsxRS_core"/>
    <property type="match status" value="1"/>
</dbReference>
<accession>B1YC48</accession>
<evidence type="ECO:0000256" key="5">
    <source>
        <dbReference type="ARBA" id="ARBA00022741"/>
    </source>
</evidence>
<dbReference type="SUPFAM" id="SSF55681">
    <property type="entry name" value="Class II aaRS and biotin synthetases"/>
    <property type="match status" value="1"/>
</dbReference>
<feature type="binding site" evidence="9">
    <location>
        <begin position="213"/>
        <end position="215"/>
    </location>
    <ligand>
        <name>ATP</name>
        <dbReference type="ChEBI" id="CHEBI:30616"/>
    </ligand>
</feature>
<dbReference type="PROSITE" id="PS50862">
    <property type="entry name" value="AA_TRNA_LIGASE_II"/>
    <property type="match status" value="1"/>
</dbReference>
<feature type="binding site" evidence="9">
    <location>
        <position position="352"/>
    </location>
    <ligand>
        <name>Mg(2+)</name>
        <dbReference type="ChEBI" id="CHEBI:18420"/>
        <label>3</label>
    </ligand>
</feature>
<keyword evidence="12" id="KW-1185">Reference proteome</keyword>
<feature type="binding site" evidence="9">
    <location>
        <position position="170"/>
    </location>
    <ligand>
        <name>L-aspartate</name>
        <dbReference type="ChEBI" id="CHEBI:29991"/>
    </ligand>
</feature>
<dbReference type="EMBL" id="CP001014">
    <property type="protein sequence ID" value="ACB40902.1"/>
    <property type="molecule type" value="Genomic_DNA"/>
</dbReference>
<dbReference type="InterPro" id="IPR004523">
    <property type="entry name" value="Asp-tRNA_synthase_2"/>
</dbReference>
<dbReference type="Proteomes" id="UP000001694">
    <property type="component" value="Chromosome"/>
</dbReference>
<organism evidence="11 12">
    <name type="scientific">Pyrobaculum neutrophilum (strain DSM 2338 / JCM 9278 / NBRC 100436 / V24Sta)</name>
    <name type="common">Thermoproteus neutrophilus</name>
    <dbReference type="NCBI Taxonomy" id="444157"/>
    <lineage>
        <taxon>Archaea</taxon>
        <taxon>Thermoproteota</taxon>
        <taxon>Thermoprotei</taxon>
        <taxon>Thermoproteales</taxon>
        <taxon>Thermoproteaceae</taxon>
        <taxon>Pyrobaculum</taxon>
    </lineage>
</organism>
<comment type="function">
    <text evidence="9">Catalyzes the attachment of L-aspartate to tRNA(Asp) in a two-step reaction: L-aspartate is first activated by ATP to form Asp-AMP and then transferred to the acceptor end of tRNA(Asp).</text>
</comment>
<evidence type="ECO:0000313" key="12">
    <source>
        <dbReference type="Proteomes" id="UP000001694"/>
    </source>
</evidence>
<dbReference type="GO" id="GO:0000287">
    <property type="term" value="F:magnesium ion binding"/>
    <property type="evidence" value="ECO:0007669"/>
    <property type="project" value="UniProtKB-UniRule"/>
</dbReference>
<dbReference type="GO" id="GO:0005524">
    <property type="term" value="F:ATP binding"/>
    <property type="evidence" value="ECO:0007669"/>
    <property type="project" value="UniProtKB-UniRule"/>
</dbReference>
<evidence type="ECO:0000256" key="2">
    <source>
        <dbReference type="ARBA" id="ARBA00005312"/>
    </source>
</evidence>
<evidence type="ECO:0000313" key="11">
    <source>
        <dbReference type="EMBL" id="ACB40902.1"/>
    </source>
</evidence>
<dbReference type="InterPro" id="IPR002312">
    <property type="entry name" value="Asp/Asn-tRNA-synth_IIb"/>
</dbReference>
<feature type="region of interest" description="Aspartate" evidence="9">
    <location>
        <begin position="192"/>
        <end position="195"/>
    </location>
</feature>
<keyword evidence="9" id="KW-0460">Magnesium</keyword>
<dbReference type="Gene3D" id="3.30.930.10">
    <property type="entry name" value="Bira Bifunctional Protein, Domain 2"/>
    <property type="match status" value="1"/>
</dbReference>
<comment type="similarity">
    <text evidence="2 9">Belongs to the class-II aminoacyl-tRNA synthetase family. Type 2 subfamily.</text>
</comment>